<name>A0A1T4KUU4_9BACT</name>
<dbReference type="Pfam" id="PF13749">
    <property type="entry name" value="HATPase_c_4"/>
    <property type="match status" value="1"/>
</dbReference>
<dbReference type="STRING" id="28122.SAMN02745108_00648"/>
<dbReference type="AlphaFoldDB" id="A0A1T4KUU4"/>
<dbReference type="InterPro" id="IPR007421">
    <property type="entry name" value="Schlafen_AlbA_2_dom"/>
</dbReference>
<dbReference type="SUPFAM" id="SSF46785">
    <property type="entry name" value="Winged helix' DNA-binding domain"/>
    <property type="match status" value="1"/>
</dbReference>
<gene>
    <name evidence="3" type="ORF">SAMN02745108_00648</name>
</gene>
<dbReference type="Pfam" id="PF01047">
    <property type="entry name" value="MarR"/>
    <property type="match status" value="1"/>
</dbReference>
<evidence type="ECO:0000313" key="4">
    <source>
        <dbReference type="Proteomes" id="UP000190449"/>
    </source>
</evidence>
<dbReference type="Proteomes" id="UP000190449">
    <property type="component" value="Unassembled WGS sequence"/>
</dbReference>
<keyword evidence="3" id="KW-0547">Nucleotide-binding</keyword>
<keyword evidence="3" id="KW-0347">Helicase</keyword>
<organism evidence="3 4">
    <name type="scientific">Fibrobacter intestinalis</name>
    <dbReference type="NCBI Taxonomy" id="28122"/>
    <lineage>
        <taxon>Bacteria</taxon>
        <taxon>Pseudomonadati</taxon>
        <taxon>Fibrobacterota</taxon>
        <taxon>Fibrobacteria</taxon>
        <taxon>Fibrobacterales</taxon>
        <taxon>Fibrobacteraceae</taxon>
        <taxon>Fibrobacter</taxon>
    </lineage>
</organism>
<dbReference type="Gene3D" id="3.30.565.60">
    <property type="match status" value="1"/>
</dbReference>
<dbReference type="GO" id="GO:0003700">
    <property type="term" value="F:DNA-binding transcription factor activity"/>
    <property type="evidence" value="ECO:0007669"/>
    <property type="project" value="InterPro"/>
</dbReference>
<feature type="domain" description="HTH marR-type" evidence="1">
    <location>
        <begin position="423"/>
        <end position="471"/>
    </location>
</feature>
<keyword evidence="3" id="KW-0067">ATP-binding</keyword>
<dbReference type="InterPro" id="IPR000835">
    <property type="entry name" value="HTH_MarR-typ"/>
</dbReference>
<dbReference type="InterPro" id="IPR011991">
    <property type="entry name" value="ArsR-like_HTH"/>
</dbReference>
<dbReference type="Gene3D" id="1.10.10.10">
    <property type="entry name" value="Winged helix-like DNA-binding domain superfamily/Winged helix DNA-binding domain"/>
    <property type="match status" value="1"/>
</dbReference>
<dbReference type="CDD" id="cd00090">
    <property type="entry name" value="HTH_ARSR"/>
    <property type="match status" value="1"/>
</dbReference>
<feature type="domain" description="Schlafen AlbA-2" evidence="2">
    <location>
        <begin position="45"/>
        <end position="155"/>
    </location>
</feature>
<dbReference type="InterPro" id="IPR038461">
    <property type="entry name" value="Schlafen_AlbA_2_dom_sf"/>
</dbReference>
<evidence type="ECO:0000259" key="1">
    <source>
        <dbReference type="Pfam" id="PF01047"/>
    </source>
</evidence>
<dbReference type="PANTHER" id="PTHR30595">
    <property type="entry name" value="GLPR-RELATED TRANSCRIPTIONAL REPRESSOR"/>
    <property type="match status" value="1"/>
</dbReference>
<reference evidence="3 4" key="1">
    <citation type="submission" date="2017-02" db="EMBL/GenBank/DDBJ databases">
        <authorList>
            <person name="Peterson S.W."/>
        </authorList>
    </citation>
    <scope>NUCLEOTIDE SEQUENCE [LARGE SCALE GENOMIC DNA]</scope>
    <source>
        <strain evidence="3 4">ATCC 43854</strain>
    </source>
</reference>
<dbReference type="PANTHER" id="PTHR30595:SF6">
    <property type="entry name" value="SCHLAFEN ALBA-2 DOMAIN-CONTAINING PROTEIN"/>
    <property type="match status" value="1"/>
</dbReference>
<evidence type="ECO:0000313" key="3">
    <source>
        <dbReference type="EMBL" id="SJZ46166.1"/>
    </source>
</evidence>
<evidence type="ECO:0000259" key="2">
    <source>
        <dbReference type="Pfam" id="PF04326"/>
    </source>
</evidence>
<dbReference type="Pfam" id="PF04326">
    <property type="entry name" value="SLFN_AlbA_2"/>
    <property type="match status" value="1"/>
</dbReference>
<sequence>MGTTKNPEGIRDSFCLQSSFRTGINLQLCSMLTASQIQELVKGGEGYNVDFKRSVPSKVKEISDEVADFANAAGGYVLIGVDNDNHIVGAEIDNNKRFAIQGTIGEISPALKCELYSVDVGDKKVWVIDVPNGKDKPYITGGVVYVREGANYQKLRSAEEIRAFFAECAKIFYDAIPCRWFDIDREVEPRNYKTFMEMANLSDTLPLGSLFESLELLTEDGVAKNAAVLFFGRDPERKFPHAVIRCLRFKGLDKVHIIDDKTFGGPLYQQYLDALSWIESKLEVEYIIKGTGPRQEIWEIPLDVFKEAIMNAICHRDLYEEGATVMVEVYDDRVEISNPGGLLPIVAAEFGHKSMSRNPLIFGLFTRMQVVEKVGSGIPRMRKLMQDAGLPEPKFDTQGFFTVTFMKRGKTNSIRDDRLNDRLNSREKRVLQLLSESPGLKTNKLASLVEVSVPTLSRTLKSFIELGLIEFRGAKKTGGYFLTTGKH</sequence>
<dbReference type="EMBL" id="FUWU01000007">
    <property type="protein sequence ID" value="SJZ46166.1"/>
    <property type="molecule type" value="Genomic_DNA"/>
</dbReference>
<dbReference type="InterPro" id="IPR038475">
    <property type="entry name" value="RecG_C_sf"/>
</dbReference>
<accession>A0A1T4KUU4</accession>
<proteinExistence type="predicted"/>
<dbReference type="GO" id="GO:0004386">
    <property type="term" value="F:helicase activity"/>
    <property type="evidence" value="ECO:0007669"/>
    <property type="project" value="UniProtKB-KW"/>
</dbReference>
<keyword evidence="3" id="KW-0378">Hydrolase</keyword>
<protein>
    <submittedName>
        <fullName evidence="3">ATP-dependent DNA helicase RecG</fullName>
    </submittedName>
</protein>
<dbReference type="Gene3D" id="3.30.950.30">
    <property type="entry name" value="Schlafen, AAA domain"/>
    <property type="match status" value="1"/>
</dbReference>
<dbReference type="InterPro" id="IPR036390">
    <property type="entry name" value="WH_DNA-bd_sf"/>
</dbReference>
<dbReference type="InterPro" id="IPR036388">
    <property type="entry name" value="WH-like_DNA-bd_sf"/>
</dbReference>